<evidence type="ECO:0000256" key="7">
    <source>
        <dbReference type="SAM" id="Phobius"/>
    </source>
</evidence>
<comment type="caution">
    <text evidence="10">The sequence shown here is derived from an EMBL/GenBank/DDBJ whole genome shotgun (WGS) entry which is preliminary data.</text>
</comment>
<feature type="transmembrane region" description="Helical" evidence="7">
    <location>
        <begin position="474"/>
        <end position="494"/>
    </location>
</feature>
<keyword evidence="11" id="KW-1185">Reference proteome</keyword>
<dbReference type="PANTHER" id="PTHR43867:SF2">
    <property type="entry name" value="CELLULOSE SYNTHASE CATALYTIC SUBUNIT A [UDP-FORMING]"/>
    <property type="match status" value="1"/>
</dbReference>
<feature type="transmembrane region" description="Helical" evidence="7">
    <location>
        <begin position="65"/>
        <end position="88"/>
    </location>
</feature>
<dbReference type="InterPro" id="IPR001173">
    <property type="entry name" value="Glyco_trans_2-like"/>
</dbReference>
<evidence type="ECO:0000313" key="11">
    <source>
        <dbReference type="Proteomes" id="UP000681356"/>
    </source>
</evidence>
<feature type="transmembrane region" description="Helical" evidence="7">
    <location>
        <begin position="370"/>
        <end position="392"/>
    </location>
</feature>
<feature type="domain" description="PilZ" evidence="9">
    <location>
        <begin position="534"/>
        <end position="610"/>
    </location>
</feature>
<evidence type="ECO:0000256" key="3">
    <source>
        <dbReference type="ARBA" id="ARBA00022679"/>
    </source>
</evidence>
<dbReference type="Gene3D" id="2.40.10.220">
    <property type="entry name" value="predicted glycosyltransferase like domains"/>
    <property type="match status" value="1"/>
</dbReference>
<protein>
    <submittedName>
        <fullName evidence="10">Glycosyltransferase</fullName>
        <ecNumber evidence="10">2.4.-.-</ecNumber>
    </submittedName>
</protein>
<keyword evidence="2 10" id="KW-0328">Glycosyltransferase</keyword>
<dbReference type="Pfam" id="PF00535">
    <property type="entry name" value="Glycos_transf_2"/>
    <property type="match status" value="1"/>
</dbReference>
<organism evidence="10 11">
    <name type="scientific">Thetidibacter halocola</name>
    <dbReference type="NCBI Taxonomy" id="2827239"/>
    <lineage>
        <taxon>Bacteria</taxon>
        <taxon>Pseudomonadati</taxon>
        <taxon>Pseudomonadota</taxon>
        <taxon>Alphaproteobacteria</taxon>
        <taxon>Rhodobacterales</taxon>
        <taxon>Roseobacteraceae</taxon>
        <taxon>Thetidibacter</taxon>
    </lineage>
</organism>
<dbReference type="GO" id="GO:0035438">
    <property type="term" value="F:cyclic-di-GMP binding"/>
    <property type="evidence" value="ECO:0007669"/>
    <property type="project" value="InterPro"/>
</dbReference>
<sequence length="792" mass="87521">MIANDVVPLMLVVSAILLAPETLRGRRWLEALVVFGVAVVVLRYLDWRLFTTVLPADPTTLDGAVVWGLFAIEAMTWIDAAILFAFLLRRSDRSSEADAHEARLRALPSSDLPEVDVFIATYNEPQDVLERTIAGAMALDWPSERLHVWILDDGRRDWLRREAEMRGIGYLTRTDNKGAKAGNINAAVLRTSAPFFLVLDADFVPQQRFLYRAMGFFDDPGIGIVQMPHNFFNSDPMQAALNMGKAMPDDQRFFFEEIMPGRDGYDCAFCCGSNGIVRRRALERIGNALPEGSVTEDMLLTMALKREGYVTRYLNERLAFGLAPEGINAFFVQRARWARGAIQILFLKEGPLGRSGLAWHERLFFLPTHWITQSLGQIAAMATPAFFMLTGIPPLLNTTVGGILGYQIPAVVATVAAVRLFAPGAYHPLSALVLSTLQAFRLLPVVLSTLLKPHGHAFKVTPKGHTGQADQDGVTVRLALGLAGLTSLGMFVNAIPGIQIVPFSSLVPVVTFWGVLNTIVLILVAKVATTPPAQRQEERFDFREPMRLVCPRFEAEVDGRDLSLSGAMVRADGPLGLQPGDWAGLEIPRVGLVPARVMRAERDGRIGLSFVLPGYGERRAQWETTNRRASRRAAEAPVSILTDAGPLPARMTDISVTGAGLVMDAATAPARDDWILLEVDDGQRIPGHVVRRTQTMDGTIAIGVEFFLVDLDLRDRLVRMLFTEGRLNRRVTNDKGWAIFWQMLRQGVAADQEAPTVKVPSSHRAEIIPDWLRIRMVSDIAASPERRDDQVA</sequence>
<evidence type="ECO:0000259" key="8">
    <source>
        <dbReference type="Pfam" id="PF00535"/>
    </source>
</evidence>
<dbReference type="RefSeq" id="WP_212537341.1">
    <property type="nucleotide sequence ID" value="NZ_JAGTUU010000006.1"/>
</dbReference>
<accession>A0A8J7WD33</accession>
<dbReference type="InterPro" id="IPR009875">
    <property type="entry name" value="PilZ_domain"/>
</dbReference>
<feature type="domain" description="PilZ" evidence="9">
    <location>
        <begin position="626"/>
        <end position="722"/>
    </location>
</feature>
<evidence type="ECO:0000259" key="9">
    <source>
        <dbReference type="Pfam" id="PF07238"/>
    </source>
</evidence>
<dbReference type="SUPFAM" id="SSF141371">
    <property type="entry name" value="PilZ domain-like"/>
    <property type="match status" value="2"/>
</dbReference>
<feature type="domain" description="Glycosyltransferase 2-like" evidence="8">
    <location>
        <begin position="117"/>
        <end position="285"/>
    </location>
</feature>
<dbReference type="Gene3D" id="3.90.550.10">
    <property type="entry name" value="Spore Coat Polysaccharide Biosynthesis Protein SpsA, Chain A"/>
    <property type="match status" value="1"/>
</dbReference>
<feature type="transmembrane region" description="Helical" evidence="7">
    <location>
        <begin position="506"/>
        <end position="525"/>
    </location>
</feature>
<keyword evidence="4 7" id="KW-0812">Transmembrane</keyword>
<dbReference type="Pfam" id="PF07238">
    <property type="entry name" value="PilZ"/>
    <property type="match status" value="2"/>
</dbReference>
<dbReference type="EMBL" id="JAGTUU010000006">
    <property type="protein sequence ID" value="MBS0125365.1"/>
    <property type="molecule type" value="Genomic_DNA"/>
</dbReference>
<dbReference type="CDD" id="cd06421">
    <property type="entry name" value="CESA_CelA_like"/>
    <property type="match status" value="1"/>
</dbReference>
<name>A0A8J7WD33_9RHOB</name>
<dbReference type="PANTHER" id="PTHR43867">
    <property type="entry name" value="CELLULOSE SYNTHASE CATALYTIC SUBUNIT A [UDP-FORMING]"/>
    <property type="match status" value="1"/>
</dbReference>
<dbReference type="GO" id="GO:0016758">
    <property type="term" value="F:hexosyltransferase activity"/>
    <property type="evidence" value="ECO:0007669"/>
    <property type="project" value="TreeGrafter"/>
</dbReference>
<keyword evidence="3 10" id="KW-0808">Transferase</keyword>
<keyword evidence="5 7" id="KW-1133">Transmembrane helix</keyword>
<evidence type="ECO:0000256" key="5">
    <source>
        <dbReference type="ARBA" id="ARBA00022989"/>
    </source>
</evidence>
<evidence type="ECO:0000313" key="10">
    <source>
        <dbReference type="EMBL" id="MBS0125365.1"/>
    </source>
</evidence>
<dbReference type="InterPro" id="IPR029044">
    <property type="entry name" value="Nucleotide-diphossugar_trans"/>
</dbReference>
<comment type="subcellular location">
    <subcellularLocation>
        <location evidence="1">Membrane</location>
        <topology evidence="1">Multi-pass membrane protein</topology>
    </subcellularLocation>
</comment>
<feature type="transmembrane region" description="Helical" evidence="7">
    <location>
        <begin position="404"/>
        <end position="422"/>
    </location>
</feature>
<feature type="transmembrane region" description="Helical" evidence="7">
    <location>
        <begin position="28"/>
        <end position="45"/>
    </location>
</feature>
<evidence type="ECO:0000256" key="6">
    <source>
        <dbReference type="ARBA" id="ARBA00023136"/>
    </source>
</evidence>
<dbReference type="EC" id="2.4.-.-" evidence="10"/>
<dbReference type="AlphaFoldDB" id="A0A8J7WD33"/>
<dbReference type="Proteomes" id="UP000681356">
    <property type="component" value="Unassembled WGS sequence"/>
</dbReference>
<reference evidence="10" key="1">
    <citation type="submission" date="2021-04" db="EMBL/GenBank/DDBJ databases">
        <authorList>
            <person name="Yoon J."/>
        </authorList>
    </citation>
    <scope>NUCLEOTIDE SEQUENCE</scope>
    <source>
        <strain evidence="10">KMU-90</strain>
    </source>
</reference>
<proteinExistence type="predicted"/>
<feature type="transmembrane region" description="Helical" evidence="7">
    <location>
        <begin position="429"/>
        <end position="451"/>
    </location>
</feature>
<dbReference type="InterPro" id="IPR050321">
    <property type="entry name" value="Glycosyltr_2/OpgH_subfam"/>
</dbReference>
<gene>
    <name evidence="10" type="ORF">KB874_14835</name>
</gene>
<dbReference type="GO" id="GO:0005886">
    <property type="term" value="C:plasma membrane"/>
    <property type="evidence" value="ECO:0007669"/>
    <property type="project" value="TreeGrafter"/>
</dbReference>
<evidence type="ECO:0000256" key="2">
    <source>
        <dbReference type="ARBA" id="ARBA00022676"/>
    </source>
</evidence>
<evidence type="ECO:0000256" key="4">
    <source>
        <dbReference type="ARBA" id="ARBA00022692"/>
    </source>
</evidence>
<keyword evidence="6 7" id="KW-0472">Membrane</keyword>
<dbReference type="SUPFAM" id="SSF53448">
    <property type="entry name" value="Nucleotide-diphospho-sugar transferases"/>
    <property type="match status" value="1"/>
</dbReference>
<evidence type="ECO:0000256" key="1">
    <source>
        <dbReference type="ARBA" id="ARBA00004141"/>
    </source>
</evidence>